<sequence>MPVCKAWCCMESGKEGVACHVKTKEQTTEGKSVCENSKLEYRTEEEP</sequence>
<accession>A0A0E9XTT8</accession>
<dbReference type="EMBL" id="GBXM01002766">
    <property type="protein sequence ID" value="JAI05812.1"/>
    <property type="molecule type" value="Transcribed_RNA"/>
</dbReference>
<organism evidence="1">
    <name type="scientific">Anguilla anguilla</name>
    <name type="common">European freshwater eel</name>
    <name type="synonym">Muraena anguilla</name>
    <dbReference type="NCBI Taxonomy" id="7936"/>
    <lineage>
        <taxon>Eukaryota</taxon>
        <taxon>Metazoa</taxon>
        <taxon>Chordata</taxon>
        <taxon>Craniata</taxon>
        <taxon>Vertebrata</taxon>
        <taxon>Euteleostomi</taxon>
        <taxon>Actinopterygii</taxon>
        <taxon>Neopterygii</taxon>
        <taxon>Teleostei</taxon>
        <taxon>Anguilliformes</taxon>
        <taxon>Anguillidae</taxon>
        <taxon>Anguilla</taxon>
    </lineage>
</organism>
<protein>
    <submittedName>
        <fullName evidence="1">Uncharacterized protein</fullName>
    </submittedName>
</protein>
<reference evidence="1" key="1">
    <citation type="submission" date="2014-11" db="EMBL/GenBank/DDBJ databases">
        <authorList>
            <person name="Amaro Gonzalez C."/>
        </authorList>
    </citation>
    <scope>NUCLEOTIDE SEQUENCE</scope>
</reference>
<proteinExistence type="predicted"/>
<dbReference type="AlphaFoldDB" id="A0A0E9XTT8"/>
<evidence type="ECO:0000313" key="1">
    <source>
        <dbReference type="EMBL" id="JAI05812.1"/>
    </source>
</evidence>
<name>A0A0E9XTT8_ANGAN</name>
<reference evidence="1" key="2">
    <citation type="journal article" date="2015" name="Fish Shellfish Immunol.">
        <title>Early steps in the European eel (Anguilla anguilla)-Vibrio vulnificus interaction in the gills: Role of the RtxA13 toxin.</title>
        <authorList>
            <person name="Callol A."/>
            <person name="Pajuelo D."/>
            <person name="Ebbesson L."/>
            <person name="Teles M."/>
            <person name="MacKenzie S."/>
            <person name="Amaro C."/>
        </authorList>
    </citation>
    <scope>NUCLEOTIDE SEQUENCE</scope>
</reference>